<evidence type="ECO:0000259" key="10">
    <source>
        <dbReference type="Pfam" id="PF05572"/>
    </source>
</evidence>
<protein>
    <submittedName>
        <fullName evidence="11">T9SS type B sorting domain-containing protein</fullName>
    </submittedName>
</protein>
<comment type="similarity">
    <text evidence="1">Belongs to the peptidase M43B family.</text>
</comment>
<proteinExistence type="inferred from homology"/>
<keyword evidence="3" id="KW-0479">Metal-binding</keyword>
<keyword evidence="12" id="KW-1185">Reference proteome</keyword>
<gene>
    <name evidence="11" type="ORF">G3O08_09340</name>
</gene>
<evidence type="ECO:0000256" key="8">
    <source>
        <dbReference type="ARBA" id="ARBA00023157"/>
    </source>
</evidence>
<evidence type="ECO:0000256" key="4">
    <source>
        <dbReference type="ARBA" id="ARBA00022729"/>
    </source>
</evidence>
<dbReference type="InterPro" id="IPR008754">
    <property type="entry name" value="Peptidase_M43"/>
</dbReference>
<evidence type="ECO:0000256" key="3">
    <source>
        <dbReference type="ARBA" id="ARBA00022723"/>
    </source>
</evidence>
<keyword evidence="7" id="KW-0482">Metalloprotease</keyword>
<evidence type="ECO:0000256" key="6">
    <source>
        <dbReference type="ARBA" id="ARBA00022833"/>
    </source>
</evidence>
<dbReference type="AlphaFoldDB" id="A0A7K3WS72"/>
<dbReference type="PANTHER" id="PTHR47466">
    <property type="match status" value="1"/>
</dbReference>
<name>A0A7K3WS72_9FLAO</name>
<evidence type="ECO:0000256" key="2">
    <source>
        <dbReference type="ARBA" id="ARBA00022670"/>
    </source>
</evidence>
<dbReference type="EMBL" id="JAAGVY010000014">
    <property type="protein sequence ID" value="NEN23702.1"/>
    <property type="molecule type" value="Genomic_DNA"/>
</dbReference>
<dbReference type="GO" id="GO:0006508">
    <property type="term" value="P:proteolysis"/>
    <property type="evidence" value="ECO:0007669"/>
    <property type="project" value="UniProtKB-KW"/>
</dbReference>
<accession>A0A7K3WS72</accession>
<evidence type="ECO:0000313" key="12">
    <source>
        <dbReference type="Proteomes" id="UP000486602"/>
    </source>
</evidence>
<dbReference type="RefSeq" id="WP_163285098.1">
    <property type="nucleotide sequence ID" value="NZ_JAAGVY010000014.1"/>
</dbReference>
<dbReference type="GO" id="GO:0046872">
    <property type="term" value="F:metal ion binding"/>
    <property type="evidence" value="ECO:0007669"/>
    <property type="project" value="UniProtKB-KW"/>
</dbReference>
<dbReference type="Proteomes" id="UP000486602">
    <property type="component" value="Unassembled WGS sequence"/>
</dbReference>
<keyword evidence="6" id="KW-0862">Zinc</keyword>
<keyword evidence="8" id="KW-1015">Disulfide bond</keyword>
<dbReference type="InterPro" id="IPR026341">
    <property type="entry name" value="T9SS_type_B"/>
</dbReference>
<comment type="caution">
    <text evidence="11">The sequence shown here is derived from an EMBL/GenBank/DDBJ whole genome shotgun (WGS) entry which is preliminary data.</text>
</comment>
<evidence type="ECO:0000256" key="7">
    <source>
        <dbReference type="ARBA" id="ARBA00023049"/>
    </source>
</evidence>
<dbReference type="Pfam" id="PF05572">
    <property type="entry name" value="Peptidase_M43"/>
    <property type="match status" value="1"/>
</dbReference>
<evidence type="ECO:0000256" key="9">
    <source>
        <dbReference type="SAM" id="SignalP"/>
    </source>
</evidence>
<evidence type="ECO:0000256" key="5">
    <source>
        <dbReference type="ARBA" id="ARBA00022801"/>
    </source>
</evidence>
<feature type="chain" id="PRO_5029667335" evidence="9">
    <location>
        <begin position="20"/>
        <end position="665"/>
    </location>
</feature>
<evidence type="ECO:0000313" key="11">
    <source>
        <dbReference type="EMBL" id="NEN23702.1"/>
    </source>
</evidence>
<feature type="domain" description="Peptidase M43 pregnancy-associated plasma-A" evidence="10">
    <location>
        <begin position="220"/>
        <end position="309"/>
    </location>
</feature>
<keyword evidence="2" id="KW-0645">Protease</keyword>
<sequence>MKLFSVFTFLLLFSFTAFSQNNNGIIRCGTDERHEILMQDSAYAAQFAEKNQKIETYLKSHNSEMKADCDEILYLPVAVHFQDVGIDYACALEMALSQVESINQDYGGTNPDINKWTEGRTIRWPQIQNGESCVEFCLATLNHPAGSGIAEGDYAVTLNEYGPIDDIPQWSGYINFFVRNMNGGVLGYSPLGGDGNGDGVVCGITSFGSVSCGGNTLMATYNMGRTVTHELGHYLSLNHPFNNPDCAIDGDGIADTPITNAATYGCYAIGEELINCTDPILWPSYMDYCDDACLYMFSQGQTDQLTAYVNTSLQTLLNNATTKCEDAACINFEASFQSSNETCEGNDGRIIFQASGGTEPYIYSITNGVTDSENPDFNNIIQGKYFLNIIDQQGCEFIDSVEIARDTPQMELVSSKNSFCGDNSGSLIVKVKYDADFEYSIQGVSGWQDTAYFASLSRGEYTVLAQTASGCTPSLDVTIGDDTDLSFVIRSVHPVNCPLFDNGLIDVLLSGGEEPIKWQLNEGNRSDKGFYDRLGAGDYNLSVEDGRGCRLDRDFKIGVSYLEIGDDCPCDMYIPNAMTPDGDGLNDLLVVVPSCPISNFNMQIFDRWGKIVFESEDLETRWNGGLDGYFVEPGIYFYRITYRWGEKFNESLEVQTENGYVQILR</sequence>
<keyword evidence="4 9" id="KW-0732">Signal</keyword>
<reference evidence="11 12" key="1">
    <citation type="submission" date="2020-02" db="EMBL/GenBank/DDBJ databases">
        <title>Out from the shadows clarifying the taxonomy of the family Cryomorphaceae and related taxa by utilizing the GTDB taxonomic framework.</title>
        <authorList>
            <person name="Bowman J.P."/>
        </authorList>
    </citation>
    <scope>NUCLEOTIDE SEQUENCE [LARGE SCALE GENOMIC DNA]</scope>
    <source>
        <strain evidence="11 12">QSSC 1-22</strain>
    </source>
</reference>
<dbReference type="Gene3D" id="3.40.390.10">
    <property type="entry name" value="Collagenase (Catalytic Domain)"/>
    <property type="match status" value="1"/>
</dbReference>
<organism evidence="11 12">
    <name type="scientific">Cryomorpha ignava</name>
    <dbReference type="NCBI Taxonomy" id="101383"/>
    <lineage>
        <taxon>Bacteria</taxon>
        <taxon>Pseudomonadati</taxon>
        <taxon>Bacteroidota</taxon>
        <taxon>Flavobacteriia</taxon>
        <taxon>Flavobacteriales</taxon>
        <taxon>Cryomorphaceae</taxon>
        <taxon>Cryomorpha</taxon>
    </lineage>
</organism>
<dbReference type="SUPFAM" id="SSF55486">
    <property type="entry name" value="Metalloproteases ('zincins'), catalytic domain"/>
    <property type="match status" value="1"/>
</dbReference>
<evidence type="ECO:0000256" key="1">
    <source>
        <dbReference type="ARBA" id="ARBA00008721"/>
    </source>
</evidence>
<dbReference type="Pfam" id="PF13585">
    <property type="entry name" value="CHU_C"/>
    <property type="match status" value="1"/>
</dbReference>
<dbReference type="NCBIfam" id="TIGR04131">
    <property type="entry name" value="Bac_Flav_CTERM"/>
    <property type="match status" value="1"/>
</dbReference>
<feature type="signal peptide" evidence="9">
    <location>
        <begin position="1"/>
        <end position="19"/>
    </location>
</feature>
<dbReference type="GO" id="GO:0008237">
    <property type="term" value="F:metallopeptidase activity"/>
    <property type="evidence" value="ECO:0007669"/>
    <property type="project" value="UniProtKB-KW"/>
</dbReference>
<keyword evidence="5" id="KW-0378">Hydrolase</keyword>
<dbReference type="InterPro" id="IPR024079">
    <property type="entry name" value="MetalloPept_cat_dom_sf"/>
</dbReference>
<dbReference type="PANTHER" id="PTHR47466:SF1">
    <property type="entry name" value="METALLOPROTEASE MEP1 (AFU_ORTHOLOGUE AFUA_1G07730)-RELATED"/>
    <property type="match status" value="1"/>
</dbReference>